<evidence type="ECO:0000256" key="1">
    <source>
        <dbReference type="SAM" id="MobiDB-lite"/>
    </source>
</evidence>
<feature type="region of interest" description="Disordered" evidence="1">
    <location>
        <begin position="117"/>
        <end position="137"/>
    </location>
</feature>
<protein>
    <recommendedName>
        <fullName evidence="4">BCL5p</fullName>
    </recommendedName>
</protein>
<proteinExistence type="predicted"/>
<gene>
    <name evidence="2" type="ORF">CSUB01_10711</name>
</gene>
<evidence type="ECO:0000313" key="2">
    <source>
        <dbReference type="EMBL" id="KDN60021.1"/>
    </source>
</evidence>
<sequence length="530" mass="59953">MSSRAPQRVLPDLVVPVDGFDKNPVFGPFVMSVVFVYDSQLDTEKVYDALVRVVMGDVGWRKVSGRLRNNDRGELEYHIPQSFSEGRKAITSVRVDCSDMTLAEKLAENLDESKDGLKKDGLKIPRPPSDDQPAIVGDPDEIIKRIGAPKMPERREDYLLFDISLLGADFVSFKDSTVLVLHWPHTAFDLMALSSVQKAWSLALEGKDHEIPKALPPSSYPLENLGKTPSEPHVLADRQMSLFDIVLWGLRNFYRLAICKTEHRIVCVPKKFLEGLVAEAEKEDARVTPGDVLVSWVTHLTLPESKRHSKRLVCVQQACDWRSDILESQVPLLRNCVGFLVTLMPIGDVLTKPVGYLASAIRRSIREQRTKVQIEAYSSLMRKALITMMPPFFGNSSMRLLMFSNWTRANLYDFDLSAAAIPAQDRDKPLFPYYVQTAQTPHNFPDGNIIVGRDKEGNFWLSGFKQKKEWKAMEQKMKEFARTMGLAKHELYPRSTPPGYGTSLDIISQTFAVVGVAVATWRLGRFFAWY</sequence>
<evidence type="ECO:0008006" key="4">
    <source>
        <dbReference type="Google" id="ProtNLM"/>
    </source>
</evidence>
<dbReference type="Gene3D" id="3.30.559.10">
    <property type="entry name" value="Chloramphenicol acetyltransferase-like domain"/>
    <property type="match status" value="2"/>
</dbReference>
<dbReference type="STRING" id="1173701.A0A066X2P2"/>
<dbReference type="eggNOG" id="ENOG502SM04">
    <property type="taxonomic scope" value="Eukaryota"/>
</dbReference>
<dbReference type="HOGENOM" id="CLU_029797_2_1_1"/>
<dbReference type="Proteomes" id="UP000027238">
    <property type="component" value="Unassembled WGS sequence"/>
</dbReference>
<reference evidence="3" key="1">
    <citation type="journal article" date="2014" name="Genome Announc.">
        <title>Draft genome sequence of Colletotrichum sublineola, a destructive pathogen of cultivated sorghum.</title>
        <authorList>
            <person name="Baroncelli R."/>
            <person name="Sanz-Martin J.M."/>
            <person name="Rech G.E."/>
            <person name="Sukno S.A."/>
            <person name="Thon M.R."/>
        </authorList>
    </citation>
    <scope>NUCLEOTIDE SEQUENCE [LARGE SCALE GENOMIC DNA]</scope>
    <source>
        <strain evidence="3">TX430BB</strain>
    </source>
</reference>
<evidence type="ECO:0000313" key="3">
    <source>
        <dbReference type="Proteomes" id="UP000027238"/>
    </source>
</evidence>
<keyword evidence="3" id="KW-1185">Reference proteome</keyword>
<dbReference type="InterPro" id="IPR023213">
    <property type="entry name" value="CAT-like_dom_sf"/>
</dbReference>
<comment type="caution">
    <text evidence="2">The sequence shown here is derived from an EMBL/GenBank/DDBJ whole genome shotgun (WGS) entry which is preliminary data.</text>
</comment>
<organism evidence="2 3">
    <name type="scientific">Colletotrichum sublineola</name>
    <name type="common">Sorghum anthracnose fungus</name>
    <dbReference type="NCBI Taxonomy" id="1173701"/>
    <lineage>
        <taxon>Eukaryota</taxon>
        <taxon>Fungi</taxon>
        <taxon>Dikarya</taxon>
        <taxon>Ascomycota</taxon>
        <taxon>Pezizomycotina</taxon>
        <taxon>Sordariomycetes</taxon>
        <taxon>Hypocreomycetidae</taxon>
        <taxon>Glomerellales</taxon>
        <taxon>Glomerellaceae</taxon>
        <taxon>Colletotrichum</taxon>
        <taxon>Colletotrichum graminicola species complex</taxon>
    </lineage>
</organism>
<accession>A0A066X2P2</accession>
<dbReference type="AlphaFoldDB" id="A0A066X2P2"/>
<name>A0A066X2P2_COLSU</name>
<dbReference type="EMBL" id="JMSE01001559">
    <property type="protein sequence ID" value="KDN60021.1"/>
    <property type="molecule type" value="Genomic_DNA"/>
</dbReference>
<dbReference type="OrthoDB" id="21502at2759"/>